<comment type="similarity">
    <text evidence="1">Belongs to the cyclin family. Cyclin D subfamily.</text>
</comment>
<evidence type="ECO:0000256" key="4">
    <source>
        <dbReference type="ARBA" id="ARBA00023306"/>
    </source>
</evidence>
<proteinExistence type="inferred from homology"/>
<feature type="region of interest" description="Disordered" evidence="6">
    <location>
        <begin position="19"/>
        <end position="48"/>
    </location>
</feature>
<dbReference type="Proteomes" id="UP001152523">
    <property type="component" value="Unassembled WGS sequence"/>
</dbReference>
<sequence>MPVPSSDCFSDLLCGEDSGSIFSGGIEEAPEVSSSENTQPPPPEADLDESIAGLINDERNFVPGVDYAERFSSQSLIAAARDGAVQWILKVQRYYGFQPLTAYLAVNYFDRFLNSRRLPMINGWPLQLLSIACLSLAAKMEESLVPSLLHLQVEGPKYTFEPKTIRRMELHVLSVLDWRLRSITPFSFLGFFASKLDPTGTYSGFFISKATDIILSNIRETSFLEYWPSCIAAATMLSSANDIPNFSFVNAEDVESWCSGLKKEKIIDCCQSMRRNGAIGIRANRFPRVLPEVRVMARPTTLSSDTSSSSPSYKRRRLDNIPWSQDGRKT</sequence>
<feature type="domain" description="Cyclin-like" evidence="7">
    <location>
        <begin position="86"/>
        <end position="174"/>
    </location>
</feature>
<evidence type="ECO:0000256" key="6">
    <source>
        <dbReference type="SAM" id="MobiDB-lite"/>
    </source>
</evidence>
<dbReference type="AlphaFoldDB" id="A0AAV0CVM4"/>
<comment type="caution">
    <text evidence="9">The sequence shown here is derived from an EMBL/GenBank/DDBJ whole genome shotgun (WGS) entry which is preliminary data.</text>
</comment>
<accession>A0AAV0CVM4</accession>
<feature type="region of interest" description="Disordered" evidence="6">
    <location>
        <begin position="300"/>
        <end position="330"/>
    </location>
</feature>
<dbReference type="PROSITE" id="PS00292">
    <property type="entry name" value="CYCLINS"/>
    <property type="match status" value="1"/>
</dbReference>
<dbReference type="SUPFAM" id="SSF47954">
    <property type="entry name" value="Cyclin-like"/>
    <property type="match status" value="2"/>
</dbReference>
<dbReference type="Gene3D" id="1.10.472.10">
    <property type="entry name" value="Cyclin-like"/>
    <property type="match status" value="2"/>
</dbReference>
<dbReference type="GO" id="GO:0051301">
    <property type="term" value="P:cell division"/>
    <property type="evidence" value="ECO:0007669"/>
    <property type="project" value="UniProtKB-KW"/>
</dbReference>
<dbReference type="CDD" id="cd20543">
    <property type="entry name" value="CYCLIN_AtCycD-like_rpt1"/>
    <property type="match status" value="1"/>
</dbReference>
<protein>
    <recommendedName>
        <fullName evidence="11">Cyclin N-terminal domain-containing protein</fullName>
    </recommendedName>
</protein>
<dbReference type="SMART" id="SM01332">
    <property type="entry name" value="Cyclin_C"/>
    <property type="match status" value="1"/>
</dbReference>
<feature type="domain" description="Cyclin C-terminal" evidence="8">
    <location>
        <begin position="183"/>
        <end position="299"/>
    </location>
</feature>
<evidence type="ECO:0000259" key="7">
    <source>
        <dbReference type="SMART" id="SM00385"/>
    </source>
</evidence>
<dbReference type="InterPro" id="IPR013763">
    <property type="entry name" value="Cyclin-like_dom"/>
</dbReference>
<dbReference type="InterPro" id="IPR048258">
    <property type="entry name" value="Cyclins_cyclin-box"/>
</dbReference>
<keyword evidence="3 5" id="KW-0195">Cyclin</keyword>
<evidence type="ECO:0000256" key="5">
    <source>
        <dbReference type="RuleBase" id="RU000383"/>
    </source>
</evidence>
<dbReference type="SMART" id="SM00385">
    <property type="entry name" value="CYCLIN"/>
    <property type="match status" value="1"/>
</dbReference>
<evidence type="ECO:0000256" key="1">
    <source>
        <dbReference type="ARBA" id="ARBA00009065"/>
    </source>
</evidence>
<organism evidence="9 10">
    <name type="scientific">Cuscuta epithymum</name>
    <dbReference type="NCBI Taxonomy" id="186058"/>
    <lineage>
        <taxon>Eukaryota</taxon>
        <taxon>Viridiplantae</taxon>
        <taxon>Streptophyta</taxon>
        <taxon>Embryophyta</taxon>
        <taxon>Tracheophyta</taxon>
        <taxon>Spermatophyta</taxon>
        <taxon>Magnoliopsida</taxon>
        <taxon>eudicotyledons</taxon>
        <taxon>Gunneridae</taxon>
        <taxon>Pentapetalae</taxon>
        <taxon>asterids</taxon>
        <taxon>lamiids</taxon>
        <taxon>Solanales</taxon>
        <taxon>Convolvulaceae</taxon>
        <taxon>Cuscuteae</taxon>
        <taxon>Cuscuta</taxon>
        <taxon>Cuscuta subgen. Cuscuta</taxon>
    </lineage>
</organism>
<dbReference type="PANTHER" id="PTHR10177">
    <property type="entry name" value="CYCLINS"/>
    <property type="match status" value="1"/>
</dbReference>
<evidence type="ECO:0000313" key="9">
    <source>
        <dbReference type="EMBL" id="CAH9086428.1"/>
    </source>
</evidence>
<name>A0AAV0CVM4_9ASTE</name>
<evidence type="ECO:0000259" key="8">
    <source>
        <dbReference type="SMART" id="SM01332"/>
    </source>
</evidence>
<evidence type="ECO:0008006" key="11">
    <source>
        <dbReference type="Google" id="ProtNLM"/>
    </source>
</evidence>
<dbReference type="InterPro" id="IPR004367">
    <property type="entry name" value="Cyclin_C-dom"/>
</dbReference>
<dbReference type="Pfam" id="PF00134">
    <property type="entry name" value="Cyclin_N"/>
    <property type="match status" value="1"/>
</dbReference>
<dbReference type="InterPro" id="IPR006671">
    <property type="entry name" value="Cyclin_N"/>
</dbReference>
<dbReference type="FunFam" id="1.10.472.10:FF:000060">
    <property type="entry name" value="D6-type cyclin"/>
    <property type="match status" value="1"/>
</dbReference>
<dbReference type="InterPro" id="IPR039361">
    <property type="entry name" value="Cyclin"/>
</dbReference>
<keyword evidence="4" id="KW-0131">Cell cycle</keyword>
<dbReference type="InterPro" id="IPR036915">
    <property type="entry name" value="Cyclin-like_sf"/>
</dbReference>
<dbReference type="Pfam" id="PF02984">
    <property type="entry name" value="Cyclin_C"/>
    <property type="match status" value="1"/>
</dbReference>
<feature type="compositionally biased region" description="Low complexity" evidence="6">
    <location>
        <begin position="300"/>
        <end position="312"/>
    </location>
</feature>
<dbReference type="EMBL" id="CAMAPF010000056">
    <property type="protein sequence ID" value="CAH9086428.1"/>
    <property type="molecule type" value="Genomic_DNA"/>
</dbReference>
<evidence type="ECO:0000256" key="2">
    <source>
        <dbReference type="ARBA" id="ARBA00022618"/>
    </source>
</evidence>
<keyword evidence="2" id="KW-0132">Cell division</keyword>
<evidence type="ECO:0000256" key="3">
    <source>
        <dbReference type="ARBA" id="ARBA00023127"/>
    </source>
</evidence>
<reference evidence="9" key="1">
    <citation type="submission" date="2022-07" db="EMBL/GenBank/DDBJ databases">
        <authorList>
            <person name="Macas J."/>
            <person name="Novak P."/>
            <person name="Neumann P."/>
        </authorList>
    </citation>
    <scope>NUCLEOTIDE SEQUENCE</scope>
</reference>
<evidence type="ECO:0000313" key="10">
    <source>
        <dbReference type="Proteomes" id="UP001152523"/>
    </source>
</evidence>
<keyword evidence="10" id="KW-1185">Reference proteome</keyword>
<dbReference type="CDD" id="cd20544">
    <property type="entry name" value="CYCLIN_AtCycD-like_rpt2"/>
    <property type="match status" value="1"/>
</dbReference>
<gene>
    <name evidence="9" type="ORF">CEPIT_LOCUS9791</name>
</gene>